<dbReference type="InterPro" id="IPR018723">
    <property type="entry name" value="DUF2254_membrane"/>
</dbReference>
<evidence type="ECO:0000313" key="3">
    <source>
        <dbReference type="Proteomes" id="UP000433101"/>
    </source>
</evidence>
<protein>
    <submittedName>
        <fullName evidence="2">DUF2254 domain-containing protein</fullName>
    </submittedName>
</protein>
<dbReference type="Proteomes" id="UP000433101">
    <property type="component" value="Unassembled WGS sequence"/>
</dbReference>
<dbReference type="AlphaFoldDB" id="A0A7X3LTY4"/>
<name>A0A7X3LTY4_9HYPH</name>
<evidence type="ECO:0000256" key="1">
    <source>
        <dbReference type="SAM" id="Phobius"/>
    </source>
</evidence>
<evidence type="ECO:0000313" key="2">
    <source>
        <dbReference type="EMBL" id="MXN65075.1"/>
    </source>
</evidence>
<gene>
    <name evidence="2" type="ORF">GR183_09165</name>
</gene>
<dbReference type="EMBL" id="WUMV01000003">
    <property type="protein sequence ID" value="MXN65075.1"/>
    <property type="molecule type" value="Genomic_DNA"/>
</dbReference>
<organism evidence="2 3">
    <name type="scientific">Stappia sediminis</name>
    <dbReference type="NCBI Taxonomy" id="2692190"/>
    <lineage>
        <taxon>Bacteria</taxon>
        <taxon>Pseudomonadati</taxon>
        <taxon>Pseudomonadota</taxon>
        <taxon>Alphaproteobacteria</taxon>
        <taxon>Hyphomicrobiales</taxon>
        <taxon>Stappiaceae</taxon>
        <taxon>Stappia</taxon>
    </lineage>
</organism>
<proteinExistence type="predicted"/>
<feature type="transmembrane region" description="Helical" evidence="1">
    <location>
        <begin position="24"/>
        <end position="45"/>
    </location>
</feature>
<keyword evidence="3" id="KW-1185">Reference proteome</keyword>
<sequence>MTENWLESLLTEVRFYFTRLNERLWVRPLTYCLSAVACVLLARFADLKGADWPTPSVEPEMVEKLLTILSTSMLAVATFAVSSMVAAYASASTSATPRAFSVVVADDVSKTALSSFIGAFIFSVVGVIAVKTGYFGRSGLFVLFLMTLSLFAWVVLTFIRWVDRIARLGRMGHTIRKVEGATSAALNFWGDNPNLGGVPAQDRAYPGEPVTIGRIGFVQMVDMPALQEFAETHDATITVASLPGTFMTRERPAAFVRFNKEMEETPGTDEIGEAFITGDERTFTADPRFGFVVLSEISSRAMSPAVNDPGTAIEVIGSITRLLSDWAGRRREERPKPQFDRVFAPNVSVSALFDDAFMAISRDGAGFIEVGLKLQRAFAALDATDDEAVRREVRLHAAEAAKRAEKALAYESDRVRLKAAMMAGPSPDQ</sequence>
<dbReference type="RefSeq" id="WP_160775298.1">
    <property type="nucleotide sequence ID" value="NZ_WUMV01000003.1"/>
</dbReference>
<keyword evidence="1" id="KW-0812">Transmembrane</keyword>
<reference evidence="2 3" key="1">
    <citation type="submission" date="2019-12" db="EMBL/GenBank/DDBJ databases">
        <authorList>
            <person name="Li M."/>
        </authorList>
    </citation>
    <scope>NUCLEOTIDE SEQUENCE [LARGE SCALE GENOMIC DNA]</scope>
    <source>
        <strain evidence="2 3">GBMRC 2046</strain>
    </source>
</reference>
<feature type="transmembrane region" description="Helical" evidence="1">
    <location>
        <begin position="140"/>
        <end position="162"/>
    </location>
</feature>
<comment type="caution">
    <text evidence="2">The sequence shown here is derived from an EMBL/GenBank/DDBJ whole genome shotgun (WGS) entry which is preliminary data.</text>
</comment>
<dbReference type="Pfam" id="PF10011">
    <property type="entry name" value="DUF2254"/>
    <property type="match status" value="1"/>
</dbReference>
<keyword evidence="1" id="KW-1133">Transmembrane helix</keyword>
<feature type="transmembrane region" description="Helical" evidence="1">
    <location>
        <begin position="65"/>
        <end position="91"/>
    </location>
</feature>
<keyword evidence="1" id="KW-0472">Membrane</keyword>
<feature type="transmembrane region" description="Helical" evidence="1">
    <location>
        <begin position="112"/>
        <end position="134"/>
    </location>
</feature>
<accession>A0A7X3LTY4</accession>